<evidence type="ECO:0000313" key="1">
    <source>
        <dbReference type="EMBL" id="KAJ4728125.1"/>
    </source>
</evidence>
<protein>
    <submittedName>
        <fullName evidence="1">Ubiquitin</fullName>
    </submittedName>
</protein>
<comment type="caution">
    <text evidence="1">The sequence shown here is derived from an EMBL/GenBank/DDBJ whole genome shotgun (WGS) entry which is preliminary data.</text>
</comment>
<accession>A0ACC1YWC7</accession>
<name>A0ACC1YWC7_MELAZ</name>
<sequence>MEDHNTNLKPLQLFVKLLNGKTATLNFSTRRVYGHEIKHRIYEATKIPTHLQRLIYSGLQLKDRTLISDDHLTFHLVLRLLGGKGGFGSLLRGAATKAGQKKTNNFDACRDMSGRRLRHVNAEKKLEEWKAEEEERRLEKMADEFIKKAEKKGKKGVGDGEAEKYIKKYREESAECVAKVEEAVRQACGNGKRKAIKPTAADAKRLKIWMGKRKLGGSDNEDSSDDDEENEKSIVLNNGNNLDTNKETEGSSGSVTGVKRDELSGGGSCENASEEEREKEILVHQISESGGCFSGDDVLHVENGIVEPENCGEILAQSTSILVSETAMVSATDAAQAEKQECSGEFASENVEEITGQPPNLLSSANEEGSKSRSLDSENSGSSDSKYAVNEETILANTNVGELERPLDFDEFNSAAEMEVLGMERLKSELQARGLKCGGTLQERAARLFLLKSTPVEKLPKKLLAKK</sequence>
<reference evidence="1 2" key="1">
    <citation type="journal article" date="2023" name="Science">
        <title>Complex scaffold remodeling in plant triterpene biosynthesis.</title>
        <authorList>
            <person name="De La Pena R."/>
            <person name="Hodgson H."/>
            <person name="Liu J.C."/>
            <person name="Stephenson M.J."/>
            <person name="Martin A.C."/>
            <person name="Owen C."/>
            <person name="Harkess A."/>
            <person name="Leebens-Mack J."/>
            <person name="Jimenez L.E."/>
            <person name="Osbourn A."/>
            <person name="Sattely E.S."/>
        </authorList>
    </citation>
    <scope>NUCLEOTIDE SEQUENCE [LARGE SCALE GENOMIC DNA]</scope>
    <source>
        <strain evidence="2">cv. JPN11</strain>
        <tissue evidence="1">Leaf</tissue>
    </source>
</reference>
<gene>
    <name evidence="1" type="ORF">OWV82_001112</name>
</gene>
<proteinExistence type="predicted"/>
<dbReference type="Proteomes" id="UP001164539">
    <property type="component" value="Chromosome 1"/>
</dbReference>
<dbReference type="EMBL" id="CM051394">
    <property type="protein sequence ID" value="KAJ4728125.1"/>
    <property type="molecule type" value="Genomic_DNA"/>
</dbReference>
<keyword evidence="2" id="KW-1185">Reference proteome</keyword>
<evidence type="ECO:0000313" key="2">
    <source>
        <dbReference type="Proteomes" id="UP001164539"/>
    </source>
</evidence>
<organism evidence="1 2">
    <name type="scientific">Melia azedarach</name>
    <name type="common">Chinaberry tree</name>
    <dbReference type="NCBI Taxonomy" id="155640"/>
    <lineage>
        <taxon>Eukaryota</taxon>
        <taxon>Viridiplantae</taxon>
        <taxon>Streptophyta</taxon>
        <taxon>Embryophyta</taxon>
        <taxon>Tracheophyta</taxon>
        <taxon>Spermatophyta</taxon>
        <taxon>Magnoliopsida</taxon>
        <taxon>eudicotyledons</taxon>
        <taxon>Gunneridae</taxon>
        <taxon>Pentapetalae</taxon>
        <taxon>rosids</taxon>
        <taxon>malvids</taxon>
        <taxon>Sapindales</taxon>
        <taxon>Meliaceae</taxon>
        <taxon>Melia</taxon>
    </lineage>
</organism>